<evidence type="ECO:0000256" key="5">
    <source>
        <dbReference type="ARBA" id="ARBA00022801"/>
    </source>
</evidence>
<proteinExistence type="inferred from homology"/>
<dbReference type="Proteomes" id="UP000229834">
    <property type="component" value="Unassembled WGS sequence"/>
</dbReference>
<keyword evidence="6 7" id="KW-0862">Zinc</keyword>
<name>A0A2H0K788_9BACT</name>
<keyword evidence="4 7" id="KW-0255">Endonuclease</keyword>
<keyword evidence="2 7" id="KW-0540">Nuclease</keyword>
<dbReference type="GO" id="GO:0005737">
    <property type="term" value="C:cytoplasm"/>
    <property type="evidence" value="ECO:0007669"/>
    <property type="project" value="UniProtKB-SubCell"/>
</dbReference>
<keyword evidence="5 7" id="KW-0378">Hydrolase</keyword>
<dbReference type="AlphaFoldDB" id="A0A2H0K788"/>
<dbReference type="GO" id="GO:0004521">
    <property type="term" value="F:RNA endonuclease activity"/>
    <property type="evidence" value="ECO:0007669"/>
    <property type="project" value="UniProtKB-UniRule"/>
</dbReference>
<feature type="binding site" evidence="7">
    <location>
        <position position="114"/>
    </location>
    <ligand>
        <name>Zn(2+)</name>
        <dbReference type="ChEBI" id="CHEBI:29105"/>
        <note>catalytic</note>
    </ligand>
</feature>
<keyword evidence="7" id="KW-0963">Cytoplasm</keyword>
<reference evidence="8 9" key="1">
    <citation type="submission" date="2017-09" db="EMBL/GenBank/DDBJ databases">
        <title>Depth-based differentiation of microbial function through sediment-hosted aquifers and enrichment of novel symbionts in the deep terrestrial subsurface.</title>
        <authorList>
            <person name="Probst A.J."/>
            <person name="Ladd B."/>
            <person name="Jarett J.K."/>
            <person name="Geller-Mcgrath D.E."/>
            <person name="Sieber C.M."/>
            <person name="Emerson J.B."/>
            <person name="Anantharaman K."/>
            <person name="Thomas B.C."/>
            <person name="Malmstrom R."/>
            <person name="Stieglmeier M."/>
            <person name="Klingl A."/>
            <person name="Woyke T."/>
            <person name="Ryan C.M."/>
            <person name="Banfield J.F."/>
        </authorList>
    </citation>
    <scope>NUCLEOTIDE SEQUENCE [LARGE SCALE GENOMIC DNA]</scope>
    <source>
        <strain evidence="8">CG11_big_fil_rev_8_21_14_0_20_40_24</strain>
    </source>
</reference>
<dbReference type="Gene3D" id="3.40.390.30">
    <property type="entry name" value="Metalloproteases ('zincins'), catalytic domain"/>
    <property type="match status" value="1"/>
</dbReference>
<feature type="binding site" evidence="7">
    <location>
        <position position="104"/>
    </location>
    <ligand>
        <name>Zn(2+)</name>
        <dbReference type="ChEBI" id="CHEBI:29105"/>
        <note>catalytic</note>
    </ligand>
</feature>
<evidence type="ECO:0000256" key="2">
    <source>
        <dbReference type="ARBA" id="ARBA00022722"/>
    </source>
</evidence>
<comment type="caution">
    <text evidence="8">The sequence shown here is derived from an EMBL/GenBank/DDBJ whole genome shotgun (WGS) entry which is preliminary data.</text>
</comment>
<keyword evidence="7" id="KW-0690">Ribosome biogenesis</keyword>
<dbReference type="SUPFAM" id="SSF55486">
    <property type="entry name" value="Metalloproteases ('zincins'), catalytic domain"/>
    <property type="match status" value="1"/>
</dbReference>
<comment type="cofactor">
    <cofactor evidence="7">
        <name>Zn(2+)</name>
        <dbReference type="ChEBI" id="CHEBI:29105"/>
    </cofactor>
    <text evidence="7">Binds 1 zinc ion.</text>
</comment>
<evidence type="ECO:0000256" key="1">
    <source>
        <dbReference type="ARBA" id="ARBA00010875"/>
    </source>
</evidence>
<dbReference type="NCBIfam" id="TIGR00043">
    <property type="entry name" value="rRNA maturation RNase YbeY"/>
    <property type="match status" value="1"/>
</dbReference>
<dbReference type="GO" id="GO:0004222">
    <property type="term" value="F:metalloendopeptidase activity"/>
    <property type="evidence" value="ECO:0007669"/>
    <property type="project" value="InterPro"/>
</dbReference>
<dbReference type="HAMAP" id="MF_00009">
    <property type="entry name" value="Endoribonucl_YbeY"/>
    <property type="match status" value="1"/>
</dbReference>
<evidence type="ECO:0000256" key="7">
    <source>
        <dbReference type="HAMAP-Rule" id="MF_00009"/>
    </source>
</evidence>
<evidence type="ECO:0000313" key="9">
    <source>
        <dbReference type="Proteomes" id="UP000229834"/>
    </source>
</evidence>
<comment type="similarity">
    <text evidence="1 7">Belongs to the endoribonuclease YbeY family.</text>
</comment>
<dbReference type="GO" id="GO:0006364">
    <property type="term" value="P:rRNA processing"/>
    <property type="evidence" value="ECO:0007669"/>
    <property type="project" value="UniProtKB-UniRule"/>
</dbReference>
<dbReference type="EC" id="3.1.-.-" evidence="7"/>
<comment type="subcellular location">
    <subcellularLocation>
        <location evidence="7">Cytoplasm</location>
    </subcellularLocation>
</comment>
<accession>A0A2H0K788</accession>
<dbReference type="Pfam" id="PF02130">
    <property type="entry name" value="YbeY"/>
    <property type="match status" value="1"/>
</dbReference>
<evidence type="ECO:0000256" key="6">
    <source>
        <dbReference type="ARBA" id="ARBA00022833"/>
    </source>
</evidence>
<feature type="binding site" evidence="7">
    <location>
        <position position="108"/>
    </location>
    <ligand>
        <name>Zn(2+)</name>
        <dbReference type="ChEBI" id="CHEBI:29105"/>
        <note>catalytic</note>
    </ligand>
</feature>
<sequence>MAKEDSENFSITNKTKGKHPSLPFVKIKNEILGRKFDLSLVFIGNNLSRKLNRIYRGKDKSANILSFHLTKNSGEIFINLAVSKIEAKKQGESFRNYVWFILIHGMLHLKGMRHGSKMNIAERKFRIKFDL</sequence>
<dbReference type="InterPro" id="IPR002036">
    <property type="entry name" value="YbeY"/>
</dbReference>
<dbReference type="EMBL" id="PCVC01000013">
    <property type="protein sequence ID" value="PIQ67118.1"/>
    <property type="molecule type" value="Genomic_DNA"/>
</dbReference>
<dbReference type="GO" id="GO:0008270">
    <property type="term" value="F:zinc ion binding"/>
    <property type="evidence" value="ECO:0007669"/>
    <property type="project" value="UniProtKB-UniRule"/>
</dbReference>
<keyword evidence="3 7" id="KW-0479">Metal-binding</keyword>
<evidence type="ECO:0000313" key="8">
    <source>
        <dbReference type="EMBL" id="PIQ67118.1"/>
    </source>
</evidence>
<dbReference type="InterPro" id="IPR023091">
    <property type="entry name" value="MetalPrtase_cat_dom_sf_prd"/>
</dbReference>
<protein>
    <recommendedName>
        <fullName evidence="7">Endoribonuclease YbeY</fullName>
        <ecNumber evidence="7">3.1.-.-</ecNumber>
    </recommendedName>
</protein>
<gene>
    <name evidence="7 8" type="primary">ybeY</name>
    <name evidence="8" type="ORF">COV95_00455</name>
</gene>
<keyword evidence="7" id="KW-0698">rRNA processing</keyword>
<organism evidence="8 9">
    <name type="scientific">Candidatus Zambryskibacteria bacterium CG11_big_fil_rev_8_21_14_0_20_40_24</name>
    <dbReference type="NCBI Taxonomy" id="1975116"/>
    <lineage>
        <taxon>Bacteria</taxon>
        <taxon>Candidatus Zambryskiibacteriota</taxon>
    </lineage>
</organism>
<comment type="function">
    <text evidence="7">Single strand-specific metallo-endoribonuclease involved in late-stage 70S ribosome quality control and in maturation of the 3' terminus of the 16S rRNA.</text>
</comment>
<evidence type="ECO:0000256" key="4">
    <source>
        <dbReference type="ARBA" id="ARBA00022759"/>
    </source>
</evidence>
<evidence type="ECO:0000256" key="3">
    <source>
        <dbReference type="ARBA" id="ARBA00022723"/>
    </source>
</evidence>